<dbReference type="Proteomes" id="UP000564378">
    <property type="component" value="Unassembled WGS sequence"/>
</dbReference>
<dbReference type="EMBL" id="JACJVJ010000002">
    <property type="protein sequence ID" value="MBC2778507.1"/>
    <property type="molecule type" value="Genomic_DNA"/>
</dbReference>
<protein>
    <submittedName>
        <fullName evidence="2">Uncharacterized protein</fullName>
    </submittedName>
</protein>
<keyword evidence="3" id="KW-1185">Reference proteome</keyword>
<proteinExistence type="predicted"/>
<name>A0A842I0X1_9SPHN</name>
<comment type="caution">
    <text evidence="2">The sequence shown here is derived from an EMBL/GenBank/DDBJ whole genome shotgun (WGS) entry which is preliminary data.</text>
</comment>
<dbReference type="RefSeq" id="WP_185801759.1">
    <property type="nucleotide sequence ID" value="NZ_JACJVJ010000002.1"/>
</dbReference>
<evidence type="ECO:0000313" key="3">
    <source>
        <dbReference type="Proteomes" id="UP000564378"/>
    </source>
</evidence>
<feature type="region of interest" description="Disordered" evidence="1">
    <location>
        <begin position="11"/>
        <end position="37"/>
    </location>
</feature>
<evidence type="ECO:0000313" key="2">
    <source>
        <dbReference type="EMBL" id="MBC2778507.1"/>
    </source>
</evidence>
<reference evidence="2 3" key="1">
    <citation type="submission" date="2020-08" db="EMBL/GenBank/DDBJ databases">
        <title>Draft genome sequence of Parasphingopyxis sp. GrpM-11.</title>
        <authorList>
            <person name="Oh J."/>
            <person name="Roh D.-H."/>
        </authorList>
    </citation>
    <scope>NUCLEOTIDE SEQUENCE [LARGE SCALE GENOMIC DNA]</scope>
    <source>
        <strain evidence="2 3">GrpM-11</strain>
    </source>
</reference>
<dbReference type="AlphaFoldDB" id="A0A842I0X1"/>
<organism evidence="2 3">
    <name type="scientific">Parasphingopyxis marina</name>
    <dbReference type="NCBI Taxonomy" id="2761622"/>
    <lineage>
        <taxon>Bacteria</taxon>
        <taxon>Pseudomonadati</taxon>
        <taxon>Pseudomonadota</taxon>
        <taxon>Alphaproteobacteria</taxon>
        <taxon>Sphingomonadales</taxon>
        <taxon>Sphingomonadaceae</taxon>
        <taxon>Parasphingopyxis</taxon>
    </lineage>
</organism>
<evidence type="ECO:0000256" key="1">
    <source>
        <dbReference type="SAM" id="MobiDB-lite"/>
    </source>
</evidence>
<sequence length="275" mass="30100">MSLLSKLFGRGKAAGPAVPSLAEPVSIDPTAASGEQPDPAMTARLRILIETPPGERDEAWQRSFFSTLWTAAIEIPSSEAFTGPDGFRYLRLDLPATESFVAHNFAGLAQPCLEAGSGAVLFAHPDAADPVYVIPMGVIESLVRYRDWRGDPVDLEEAEDASPDREITIAAGTKVLTGTPSVDYLSREAAHALDRHLKTEWKLPHPRVLVMTSAAMQPSRSLVFNARRSAFKSDEEAQHFFERISWFIPPSRTVTLMPEDWSEATMTPLAELAKA</sequence>
<accession>A0A842I0X1</accession>
<gene>
    <name evidence="2" type="ORF">H6P80_12855</name>
</gene>